<dbReference type="Proteomes" id="UP000887013">
    <property type="component" value="Unassembled WGS sequence"/>
</dbReference>
<name>A0A8X6PJI3_NEPPI</name>
<keyword evidence="2" id="KW-1185">Reference proteome</keyword>
<evidence type="ECO:0000313" key="1">
    <source>
        <dbReference type="EMBL" id="GFT68199.1"/>
    </source>
</evidence>
<protein>
    <submittedName>
        <fullName evidence="1">Uncharacterized protein</fullName>
    </submittedName>
</protein>
<accession>A0A8X6PJI3</accession>
<dbReference type="EMBL" id="BMAW01115905">
    <property type="protein sequence ID" value="GFT68199.1"/>
    <property type="molecule type" value="Genomic_DNA"/>
</dbReference>
<proteinExistence type="predicted"/>
<dbReference type="AlphaFoldDB" id="A0A8X6PJI3"/>
<gene>
    <name evidence="1" type="ORF">NPIL_64231</name>
</gene>
<reference evidence="1" key="1">
    <citation type="submission" date="2020-08" db="EMBL/GenBank/DDBJ databases">
        <title>Multicomponent nature underlies the extraordinary mechanical properties of spider dragline silk.</title>
        <authorList>
            <person name="Kono N."/>
            <person name="Nakamura H."/>
            <person name="Mori M."/>
            <person name="Yoshida Y."/>
            <person name="Ohtoshi R."/>
            <person name="Malay A.D."/>
            <person name="Moran D.A.P."/>
            <person name="Tomita M."/>
            <person name="Numata K."/>
            <person name="Arakawa K."/>
        </authorList>
    </citation>
    <scope>NUCLEOTIDE SEQUENCE</scope>
</reference>
<sequence>MDIRNHRWPDHFVFVINISLTSREITASFRYILTIRKAPGKGNNFFMNIRWPLTFCSQKTSFCIQKTCDEEYFTFGGIRKRGSDGKDVLLESDLAQEWRTST</sequence>
<comment type="caution">
    <text evidence="1">The sequence shown here is derived from an EMBL/GenBank/DDBJ whole genome shotgun (WGS) entry which is preliminary data.</text>
</comment>
<organism evidence="1 2">
    <name type="scientific">Nephila pilipes</name>
    <name type="common">Giant wood spider</name>
    <name type="synonym">Nephila maculata</name>
    <dbReference type="NCBI Taxonomy" id="299642"/>
    <lineage>
        <taxon>Eukaryota</taxon>
        <taxon>Metazoa</taxon>
        <taxon>Ecdysozoa</taxon>
        <taxon>Arthropoda</taxon>
        <taxon>Chelicerata</taxon>
        <taxon>Arachnida</taxon>
        <taxon>Araneae</taxon>
        <taxon>Araneomorphae</taxon>
        <taxon>Entelegynae</taxon>
        <taxon>Araneoidea</taxon>
        <taxon>Nephilidae</taxon>
        <taxon>Nephila</taxon>
    </lineage>
</organism>
<evidence type="ECO:0000313" key="2">
    <source>
        <dbReference type="Proteomes" id="UP000887013"/>
    </source>
</evidence>